<dbReference type="AlphaFoldDB" id="A0A6C0GFN7"/>
<organism evidence="8 9">
    <name type="scientific">Rhodocytophaga rosea</name>
    <dbReference type="NCBI Taxonomy" id="2704465"/>
    <lineage>
        <taxon>Bacteria</taxon>
        <taxon>Pseudomonadati</taxon>
        <taxon>Bacteroidota</taxon>
        <taxon>Cytophagia</taxon>
        <taxon>Cytophagales</taxon>
        <taxon>Rhodocytophagaceae</taxon>
        <taxon>Rhodocytophaga</taxon>
    </lineage>
</organism>
<evidence type="ECO:0000259" key="7">
    <source>
        <dbReference type="Pfam" id="PF03600"/>
    </source>
</evidence>
<feature type="transmembrane region" description="Helical" evidence="6">
    <location>
        <begin position="61"/>
        <end position="83"/>
    </location>
</feature>
<evidence type="ECO:0000256" key="4">
    <source>
        <dbReference type="ARBA" id="ARBA00022989"/>
    </source>
</evidence>
<accession>A0A6C0GFN7</accession>
<evidence type="ECO:0000256" key="1">
    <source>
        <dbReference type="ARBA" id="ARBA00004141"/>
    </source>
</evidence>
<keyword evidence="4 6" id="KW-1133">Transmembrane helix</keyword>
<keyword evidence="3 6" id="KW-0812">Transmembrane</keyword>
<evidence type="ECO:0000256" key="3">
    <source>
        <dbReference type="ARBA" id="ARBA00022692"/>
    </source>
</evidence>
<comment type="subcellular location">
    <subcellularLocation>
        <location evidence="1">Membrane</location>
        <topology evidence="1">Multi-pass membrane protein</topology>
    </subcellularLocation>
</comment>
<proteinExistence type="predicted"/>
<dbReference type="PANTHER" id="PTHR30354">
    <property type="entry name" value="GNT FAMILY GLUCONATE TRANSPORTER"/>
    <property type="match status" value="1"/>
</dbReference>
<name>A0A6C0GFN7_9BACT</name>
<keyword evidence="5 6" id="KW-0472">Membrane</keyword>
<feature type="transmembrane region" description="Helical" evidence="6">
    <location>
        <begin position="229"/>
        <end position="247"/>
    </location>
</feature>
<dbReference type="InterPro" id="IPR004680">
    <property type="entry name" value="Cit_transptr-like_dom"/>
</dbReference>
<dbReference type="Proteomes" id="UP000480178">
    <property type="component" value="Chromosome"/>
</dbReference>
<feature type="transmembrane region" description="Helical" evidence="6">
    <location>
        <begin position="346"/>
        <end position="363"/>
    </location>
</feature>
<keyword evidence="9" id="KW-1185">Reference proteome</keyword>
<dbReference type="GO" id="GO:0015137">
    <property type="term" value="F:citrate transmembrane transporter activity"/>
    <property type="evidence" value="ECO:0007669"/>
    <property type="project" value="InterPro"/>
</dbReference>
<sequence>MLAFLGLLTIVLLLILVMGKFMSPVVALIVVPIATALMGGFTAEILTFITDGIKTISTTAVMFIFAILFFGVLMDAGTFNPIISRLLKIAGNDPTRITVVTAILAMIVHLDGSGAVTFLVTIPALLPLYDALSMRRTTLATIVALSAGTMNILPWGGPTIRAATALEVQVTQLFNPLLVPVFVGLLTVLGISYFLGVKERKYVKVPEGNSSETSIKAASKLNTLVRPKLLWFNIGVIILSIAVLISAVAPPHIIFMIAFAIAISVNYPNLNDQRERIDAHAKAALLMASILFAAGCFTGILKGSGMIDAMATSAVKVIPEVVGNHLALVTGLLSMPASLLFDPDSFYFGVLPLLGTTAAHFGGESIEVGRAAIIGQMTTGFPVSPLTGSTFLLIGLTGVDLGEHQRKTIPYAFVVTMVMLFFSLLLGVIRF</sequence>
<feature type="transmembrane region" description="Helical" evidence="6">
    <location>
        <begin position="283"/>
        <end position="301"/>
    </location>
</feature>
<dbReference type="GO" id="GO:0015128">
    <property type="term" value="F:gluconate transmembrane transporter activity"/>
    <property type="evidence" value="ECO:0007669"/>
    <property type="project" value="InterPro"/>
</dbReference>
<reference evidence="8 9" key="1">
    <citation type="submission" date="2020-01" db="EMBL/GenBank/DDBJ databases">
        <authorList>
            <person name="Kim M.K."/>
        </authorList>
    </citation>
    <scope>NUCLEOTIDE SEQUENCE [LARGE SCALE GENOMIC DNA]</scope>
    <source>
        <strain evidence="8 9">172606-1</strain>
    </source>
</reference>
<feature type="transmembrane region" description="Helical" evidence="6">
    <location>
        <begin position="138"/>
        <end position="157"/>
    </location>
</feature>
<feature type="transmembrane region" description="Helical" evidence="6">
    <location>
        <begin position="103"/>
        <end position="126"/>
    </location>
</feature>
<dbReference type="PANTHER" id="PTHR30354:SF26">
    <property type="entry name" value="TRANSPORTER, PUTATIVE-RELATED"/>
    <property type="match status" value="1"/>
</dbReference>
<evidence type="ECO:0000313" key="9">
    <source>
        <dbReference type="Proteomes" id="UP000480178"/>
    </source>
</evidence>
<dbReference type="GO" id="GO:0005886">
    <property type="term" value="C:plasma membrane"/>
    <property type="evidence" value="ECO:0007669"/>
    <property type="project" value="TreeGrafter"/>
</dbReference>
<evidence type="ECO:0000256" key="5">
    <source>
        <dbReference type="ARBA" id="ARBA00023136"/>
    </source>
</evidence>
<feature type="domain" description="Citrate transporter-like" evidence="7">
    <location>
        <begin position="14"/>
        <end position="362"/>
    </location>
</feature>
<feature type="transmembrane region" description="Helical" evidence="6">
    <location>
        <begin position="383"/>
        <end position="402"/>
    </location>
</feature>
<feature type="transmembrane region" description="Helical" evidence="6">
    <location>
        <begin position="29"/>
        <end position="49"/>
    </location>
</feature>
<gene>
    <name evidence="8" type="ORF">GXP67_08890</name>
</gene>
<evidence type="ECO:0000313" key="8">
    <source>
        <dbReference type="EMBL" id="QHT66767.1"/>
    </source>
</evidence>
<dbReference type="NCBIfam" id="TIGR00784">
    <property type="entry name" value="citMHS"/>
    <property type="match status" value="1"/>
</dbReference>
<dbReference type="EMBL" id="CP048222">
    <property type="protein sequence ID" value="QHT66767.1"/>
    <property type="molecule type" value="Genomic_DNA"/>
</dbReference>
<protein>
    <submittedName>
        <fullName evidence="8">Citrate transporter</fullName>
    </submittedName>
</protein>
<feature type="transmembrane region" description="Helical" evidence="6">
    <location>
        <begin position="253"/>
        <end position="271"/>
    </location>
</feature>
<dbReference type="InterPro" id="IPR014738">
    <property type="entry name" value="Citrate_transporter"/>
</dbReference>
<dbReference type="KEGG" id="rhoz:GXP67_08890"/>
<feature type="transmembrane region" description="Helical" evidence="6">
    <location>
        <begin position="177"/>
        <end position="196"/>
    </location>
</feature>
<evidence type="ECO:0000256" key="6">
    <source>
        <dbReference type="SAM" id="Phobius"/>
    </source>
</evidence>
<dbReference type="Pfam" id="PF03600">
    <property type="entry name" value="CitMHS"/>
    <property type="match status" value="1"/>
</dbReference>
<dbReference type="InterPro" id="IPR003474">
    <property type="entry name" value="Glcn_transporter"/>
</dbReference>
<keyword evidence="2" id="KW-0813">Transport</keyword>
<evidence type="ECO:0000256" key="2">
    <source>
        <dbReference type="ARBA" id="ARBA00022448"/>
    </source>
</evidence>
<feature type="transmembrane region" description="Helical" evidence="6">
    <location>
        <begin position="409"/>
        <end position="429"/>
    </location>
</feature>
<dbReference type="RefSeq" id="WP_162442820.1">
    <property type="nucleotide sequence ID" value="NZ_CP048222.1"/>
</dbReference>